<evidence type="ECO:0000256" key="2">
    <source>
        <dbReference type="ARBA" id="ARBA00022692"/>
    </source>
</evidence>
<protein>
    <recommendedName>
        <fullName evidence="6">G-protein coupled receptors family 1 profile domain-containing protein</fullName>
    </recommendedName>
</protein>
<feature type="transmembrane region" description="Helical" evidence="5">
    <location>
        <begin position="268"/>
        <end position="294"/>
    </location>
</feature>
<dbReference type="CDD" id="cd00637">
    <property type="entry name" value="7tm_classA_rhodopsin-like"/>
    <property type="match status" value="1"/>
</dbReference>
<evidence type="ECO:0000256" key="3">
    <source>
        <dbReference type="ARBA" id="ARBA00022989"/>
    </source>
</evidence>
<dbReference type="GO" id="GO:0004930">
    <property type="term" value="F:G protein-coupled receptor activity"/>
    <property type="evidence" value="ECO:0007669"/>
    <property type="project" value="InterPro"/>
</dbReference>
<proteinExistence type="predicted"/>
<feature type="transmembrane region" description="Helical" evidence="5">
    <location>
        <begin position="64"/>
        <end position="90"/>
    </location>
</feature>
<feature type="domain" description="G-protein coupled receptors family 1 profile" evidence="6">
    <location>
        <begin position="43"/>
        <end position="286"/>
    </location>
</feature>
<evidence type="ECO:0000256" key="4">
    <source>
        <dbReference type="ARBA" id="ARBA00023136"/>
    </source>
</evidence>
<dbReference type="InterPro" id="IPR017452">
    <property type="entry name" value="GPCR_Rhodpsn_7TM"/>
</dbReference>
<reference evidence="7" key="1">
    <citation type="submission" date="2021-02" db="EMBL/GenBank/DDBJ databases">
        <authorList>
            <person name="Nowell W R."/>
        </authorList>
    </citation>
    <scope>NUCLEOTIDE SEQUENCE</scope>
</reference>
<name>A0A815G1C5_ADIRI</name>
<accession>A0A815G1C5</accession>
<dbReference type="AlphaFoldDB" id="A0A815G1C5"/>
<feature type="transmembrane region" description="Helical" evidence="5">
    <location>
        <begin position="102"/>
        <end position="122"/>
    </location>
</feature>
<comment type="subcellular location">
    <subcellularLocation>
        <location evidence="1">Membrane</location>
    </subcellularLocation>
</comment>
<keyword evidence="4 5" id="KW-0472">Membrane</keyword>
<feature type="transmembrane region" description="Helical" evidence="5">
    <location>
        <begin position="28"/>
        <end position="52"/>
    </location>
</feature>
<dbReference type="InterPro" id="IPR000276">
    <property type="entry name" value="GPCR_Rhodpsn"/>
</dbReference>
<evidence type="ECO:0000313" key="7">
    <source>
        <dbReference type="EMBL" id="CAF1332610.1"/>
    </source>
</evidence>
<evidence type="ECO:0000256" key="5">
    <source>
        <dbReference type="SAM" id="Phobius"/>
    </source>
</evidence>
<dbReference type="PROSITE" id="PS50262">
    <property type="entry name" value="G_PROTEIN_RECEP_F1_2"/>
    <property type="match status" value="1"/>
</dbReference>
<organism evidence="7 10">
    <name type="scientific">Adineta ricciae</name>
    <name type="common">Rotifer</name>
    <dbReference type="NCBI Taxonomy" id="249248"/>
    <lineage>
        <taxon>Eukaryota</taxon>
        <taxon>Metazoa</taxon>
        <taxon>Spiralia</taxon>
        <taxon>Gnathifera</taxon>
        <taxon>Rotifera</taxon>
        <taxon>Eurotatoria</taxon>
        <taxon>Bdelloidea</taxon>
        <taxon>Adinetida</taxon>
        <taxon>Adinetidae</taxon>
        <taxon>Adineta</taxon>
    </lineage>
</organism>
<feature type="transmembrane region" description="Helical" evidence="5">
    <location>
        <begin position="193"/>
        <end position="217"/>
    </location>
</feature>
<feature type="transmembrane region" description="Helical" evidence="5">
    <location>
        <begin position="238"/>
        <end position="262"/>
    </location>
</feature>
<dbReference type="EMBL" id="CAJNOJ010000246">
    <property type="protein sequence ID" value="CAF1332610.1"/>
    <property type="molecule type" value="Genomic_DNA"/>
</dbReference>
<dbReference type="Pfam" id="PF00001">
    <property type="entry name" value="7tm_1"/>
    <property type="match status" value="1"/>
</dbReference>
<evidence type="ECO:0000313" key="8">
    <source>
        <dbReference type="EMBL" id="CAF1411374.1"/>
    </source>
</evidence>
<sequence length="330" mass="38718">MPSVNNETLVGVENSAFPTYETPLSRTIKFHCLLVFQILSILCSAIIFISFGRMRELRAKQHNHVVICLLVCNFLIISIELPVTLIYIHFGQLIPSSYNLCLYWIFTNYFLFTTSIWLTAVASIQRHILIFHAHLMNSHIKHYTPIILPPLSLCIWYIILIFFYSCEQQFDYTQPWCIGPCYTFQSVISTVDWIIGSFVPVILTVHTNVVLVVRVVYQKYRMHRGRTWRTTRKLAFQLFSISFLFLSIYLPLIIISLIRLWFNPTFLMIFGILYISYAVYLVPLLIPFICLISLPEIVLQMKKFICFNNHVEPERLQNIPMTISSRRINQ</sequence>
<dbReference type="Proteomes" id="UP000663828">
    <property type="component" value="Unassembled WGS sequence"/>
</dbReference>
<keyword evidence="3 5" id="KW-1133">Transmembrane helix</keyword>
<dbReference type="GO" id="GO:0016020">
    <property type="term" value="C:membrane"/>
    <property type="evidence" value="ECO:0007669"/>
    <property type="project" value="UniProtKB-SubCell"/>
</dbReference>
<evidence type="ECO:0000313" key="10">
    <source>
        <dbReference type="Proteomes" id="UP000663852"/>
    </source>
</evidence>
<dbReference type="EMBL" id="CAJNOR010003414">
    <property type="protein sequence ID" value="CAF1411374.1"/>
    <property type="molecule type" value="Genomic_DNA"/>
</dbReference>
<dbReference type="SUPFAM" id="SSF81321">
    <property type="entry name" value="Family A G protein-coupled receptor-like"/>
    <property type="match status" value="1"/>
</dbReference>
<keyword evidence="9" id="KW-1185">Reference proteome</keyword>
<gene>
    <name evidence="7" type="ORF">EDS130_LOCUS32275</name>
    <name evidence="8" type="ORF">XAT740_LOCUS34691</name>
</gene>
<comment type="caution">
    <text evidence="7">The sequence shown here is derived from an EMBL/GenBank/DDBJ whole genome shotgun (WGS) entry which is preliminary data.</text>
</comment>
<keyword evidence="2 5" id="KW-0812">Transmembrane</keyword>
<evidence type="ECO:0000313" key="9">
    <source>
        <dbReference type="Proteomes" id="UP000663828"/>
    </source>
</evidence>
<evidence type="ECO:0000259" key="6">
    <source>
        <dbReference type="PROSITE" id="PS50262"/>
    </source>
</evidence>
<dbReference type="Gene3D" id="1.20.1070.10">
    <property type="entry name" value="Rhodopsin 7-helix transmembrane proteins"/>
    <property type="match status" value="1"/>
</dbReference>
<evidence type="ECO:0000256" key="1">
    <source>
        <dbReference type="ARBA" id="ARBA00004370"/>
    </source>
</evidence>
<dbReference type="Proteomes" id="UP000663852">
    <property type="component" value="Unassembled WGS sequence"/>
</dbReference>
<feature type="transmembrane region" description="Helical" evidence="5">
    <location>
        <begin position="143"/>
        <end position="164"/>
    </location>
</feature>